<reference evidence="1" key="1">
    <citation type="submission" date="2020-08" db="EMBL/GenBank/DDBJ databases">
        <title>Multicomponent nature underlies the extraordinary mechanical properties of spider dragline silk.</title>
        <authorList>
            <person name="Kono N."/>
            <person name="Nakamura H."/>
            <person name="Mori M."/>
            <person name="Yoshida Y."/>
            <person name="Ohtoshi R."/>
            <person name="Malay A.D."/>
            <person name="Moran D.A.P."/>
            <person name="Tomita M."/>
            <person name="Numata K."/>
            <person name="Arakawa K."/>
        </authorList>
    </citation>
    <scope>NUCLEOTIDE SEQUENCE</scope>
</reference>
<proteinExistence type="predicted"/>
<gene>
    <name evidence="1" type="ORF">TNIN_307931</name>
</gene>
<keyword evidence="2" id="KW-1185">Reference proteome</keyword>
<evidence type="ECO:0000313" key="1">
    <source>
        <dbReference type="EMBL" id="GFY58105.1"/>
    </source>
</evidence>
<dbReference type="AlphaFoldDB" id="A0A8X6XSZ6"/>
<comment type="caution">
    <text evidence="1">The sequence shown here is derived from an EMBL/GenBank/DDBJ whole genome shotgun (WGS) entry which is preliminary data.</text>
</comment>
<evidence type="ECO:0000313" key="2">
    <source>
        <dbReference type="Proteomes" id="UP000886998"/>
    </source>
</evidence>
<protein>
    <submittedName>
        <fullName evidence="1">Uncharacterized protein</fullName>
    </submittedName>
</protein>
<sequence>MLLRRFIFGGFLPGRTLSRKTNTQRKVIEIYRIKTRCLFLLVLWKFEEFFASEFFISAIGDKETLLPTRLIKTKALKTAFLCAIKSGTSRRFELYLKV</sequence>
<name>A0A8X6XSZ6_9ARAC</name>
<dbReference type="EMBL" id="BMAV01011916">
    <property type="protein sequence ID" value="GFY58105.1"/>
    <property type="molecule type" value="Genomic_DNA"/>
</dbReference>
<dbReference type="Proteomes" id="UP000886998">
    <property type="component" value="Unassembled WGS sequence"/>
</dbReference>
<organism evidence="1 2">
    <name type="scientific">Trichonephila inaurata madagascariensis</name>
    <dbReference type="NCBI Taxonomy" id="2747483"/>
    <lineage>
        <taxon>Eukaryota</taxon>
        <taxon>Metazoa</taxon>
        <taxon>Ecdysozoa</taxon>
        <taxon>Arthropoda</taxon>
        <taxon>Chelicerata</taxon>
        <taxon>Arachnida</taxon>
        <taxon>Araneae</taxon>
        <taxon>Araneomorphae</taxon>
        <taxon>Entelegynae</taxon>
        <taxon>Araneoidea</taxon>
        <taxon>Nephilidae</taxon>
        <taxon>Trichonephila</taxon>
        <taxon>Trichonephila inaurata</taxon>
    </lineage>
</organism>
<accession>A0A8X6XSZ6</accession>